<proteinExistence type="predicted"/>
<dbReference type="InParanoid" id="A0A7J7DCC7"/>
<sequence>MNAYSRMRSVRASKSRSMDFSSSDLAASLPPEESSNPTTIHANNGQIKNPPQDQEGVVMKVNRAFSMRRSSSVSERYCRIHDQPLDSASPFNTAIDEYDDDGTLERTRSVKRNKKSSSRGKILKACKKLLGL</sequence>
<feature type="region of interest" description="Disordered" evidence="1">
    <location>
        <begin position="1"/>
        <end position="53"/>
    </location>
</feature>
<gene>
    <name evidence="2" type="ORF">HS088_TW08G00600</name>
</gene>
<reference evidence="2 3" key="1">
    <citation type="journal article" date="2020" name="Nat. Commun.">
        <title>Genome of Tripterygium wilfordii and identification of cytochrome P450 involved in triptolide biosynthesis.</title>
        <authorList>
            <person name="Tu L."/>
            <person name="Su P."/>
            <person name="Zhang Z."/>
            <person name="Gao L."/>
            <person name="Wang J."/>
            <person name="Hu T."/>
            <person name="Zhou J."/>
            <person name="Zhang Y."/>
            <person name="Zhao Y."/>
            <person name="Liu Y."/>
            <person name="Song Y."/>
            <person name="Tong Y."/>
            <person name="Lu Y."/>
            <person name="Yang J."/>
            <person name="Xu C."/>
            <person name="Jia M."/>
            <person name="Peters R.J."/>
            <person name="Huang L."/>
            <person name="Gao W."/>
        </authorList>
    </citation>
    <scope>NUCLEOTIDE SEQUENCE [LARGE SCALE GENOMIC DNA]</scope>
    <source>
        <strain evidence="3">cv. XIE 37</strain>
        <tissue evidence="2">Leaf</tissue>
    </source>
</reference>
<evidence type="ECO:0000313" key="3">
    <source>
        <dbReference type="Proteomes" id="UP000593562"/>
    </source>
</evidence>
<keyword evidence="3" id="KW-1185">Reference proteome</keyword>
<organism evidence="2 3">
    <name type="scientific">Tripterygium wilfordii</name>
    <name type="common">Thunder God vine</name>
    <dbReference type="NCBI Taxonomy" id="458696"/>
    <lineage>
        <taxon>Eukaryota</taxon>
        <taxon>Viridiplantae</taxon>
        <taxon>Streptophyta</taxon>
        <taxon>Embryophyta</taxon>
        <taxon>Tracheophyta</taxon>
        <taxon>Spermatophyta</taxon>
        <taxon>Magnoliopsida</taxon>
        <taxon>eudicotyledons</taxon>
        <taxon>Gunneridae</taxon>
        <taxon>Pentapetalae</taxon>
        <taxon>rosids</taxon>
        <taxon>fabids</taxon>
        <taxon>Celastrales</taxon>
        <taxon>Celastraceae</taxon>
        <taxon>Tripterygium</taxon>
    </lineage>
</organism>
<evidence type="ECO:0000256" key="1">
    <source>
        <dbReference type="SAM" id="MobiDB-lite"/>
    </source>
</evidence>
<dbReference type="AlphaFoldDB" id="A0A7J7DCC7"/>
<name>A0A7J7DCC7_TRIWF</name>
<comment type="caution">
    <text evidence="2">The sequence shown here is derived from an EMBL/GenBank/DDBJ whole genome shotgun (WGS) entry which is preliminary data.</text>
</comment>
<feature type="compositionally biased region" description="Polar residues" evidence="1">
    <location>
        <begin position="33"/>
        <end position="52"/>
    </location>
</feature>
<dbReference type="Proteomes" id="UP000593562">
    <property type="component" value="Unassembled WGS sequence"/>
</dbReference>
<evidence type="ECO:0000313" key="2">
    <source>
        <dbReference type="EMBL" id="KAF5744012.1"/>
    </source>
</evidence>
<protein>
    <submittedName>
        <fullName evidence="2">Uncharacterized protein</fullName>
    </submittedName>
</protein>
<dbReference type="PANTHER" id="PTHR38386:SF6">
    <property type="entry name" value="OS05G0426900 PROTEIN"/>
    <property type="match status" value="1"/>
</dbReference>
<dbReference type="EMBL" id="JAAARO010000008">
    <property type="protein sequence ID" value="KAF5744012.1"/>
    <property type="molecule type" value="Genomic_DNA"/>
</dbReference>
<accession>A0A7J7DCC7</accession>
<dbReference type="PANTHER" id="PTHR38386">
    <property type="entry name" value="OS05G0426900 PROTEIN"/>
    <property type="match status" value="1"/>
</dbReference>